<organism evidence="1 2">
    <name type="scientific">Clonostachys rosea f. rosea IK726</name>
    <dbReference type="NCBI Taxonomy" id="1349383"/>
    <lineage>
        <taxon>Eukaryota</taxon>
        <taxon>Fungi</taxon>
        <taxon>Dikarya</taxon>
        <taxon>Ascomycota</taxon>
        <taxon>Pezizomycotina</taxon>
        <taxon>Sordariomycetes</taxon>
        <taxon>Hypocreomycetidae</taxon>
        <taxon>Hypocreales</taxon>
        <taxon>Bionectriaceae</taxon>
        <taxon>Clonostachys</taxon>
    </lineage>
</organism>
<proteinExistence type="predicted"/>
<evidence type="ECO:0000313" key="2">
    <source>
        <dbReference type="Proteomes" id="UP000836387"/>
    </source>
</evidence>
<comment type="caution">
    <text evidence="1">The sequence shown here is derived from an EMBL/GenBank/DDBJ whole genome shotgun (WGS) entry which is preliminary data.</text>
</comment>
<dbReference type="Proteomes" id="UP000836387">
    <property type="component" value="Unassembled WGS sequence"/>
</dbReference>
<reference evidence="1" key="2">
    <citation type="submission" date="2021-10" db="EMBL/GenBank/DDBJ databases">
        <authorList>
            <person name="Piombo E."/>
        </authorList>
    </citation>
    <scope>NUCLEOTIDE SEQUENCE</scope>
</reference>
<protein>
    <submittedName>
        <fullName evidence="1">Uncharacterized protein</fullName>
    </submittedName>
</protein>
<keyword evidence="2" id="KW-1185">Reference proteome</keyword>
<gene>
    <name evidence="1" type="ORF">CRV2_00018036</name>
</gene>
<dbReference type="EMBL" id="CADEHS020000570">
    <property type="protein sequence ID" value="CAG9954586.1"/>
    <property type="molecule type" value="Genomic_DNA"/>
</dbReference>
<name>A0ACA9UMC1_BIOOC</name>
<reference evidence="1" key="1">
    <citation type="submission" date="2020-04" db="EMBL/GenBank/DDBJ databases">
        <authorList>
            <person name="Broberg M."/>
        </authorList>
    </citation>
    <scope>NUCLEOTIDE SEQUENCE</scope>
</reference>
<accession>A0ACA9UMC1</accession>
<sequence length="270" mass="30587">MIKASNRSELSQIPKICLRWDPTRGSGQEREPNRYPPDAVILGFREFTTSFFWEAHEFCIGSSVHRDWAWTRRERLCGLGYHEDADNLFRLIRYPAVERPVIKAGITARTTAHTDFGSITILFQDDVGGLEVEDPAKPGTYSALSSSMLFKESADHSISSCCHAGGSSVIVNVGDFLIRWSNDVLKSNLHRVVEPPADRVLSRDKETTKGRFSILFFVQADRKKVVQCVKELESSSAKYPPVSAEEYLNMRRKATFKKFQSTPMPPLMQH</sequence>
<evidence type="ECO:0000313" key="1">
    <source>
        <dbReference type="EMBL" id="CAG9954586.1"/>
    </source>
</evidence>